<accession>A0ACB9C8Y1</accession>
<proteinExistence type="predicted"/>
<dbReference type="EMBL" id="CM042038">
    <property type="protein sequence ID" value="KAI3730744.1"/>
    <property type="molecule type" value="Genomic_DNA"/>
</dbReference>
<name>A0ACB9C8Y1_9ASTR</name>
<evidence type="ECO:0000313" key="1">
    <source>
        <dbReference type="EMBL" id="KAI3730744.1"/>
    </source>
</evidence>
<gene>
    <name evidence="1" type="ORF">L1987_61920</name>
</gene>
<dbReference type="Proteomes" id="UP001056120">
    <property type="component" value="Linkage Group LG21"/>
</dbReference>
<reference evidence="1 2" key="2">
    <citation type="journal article" date="2022" name="Mol. Ecol. Resour.">
        <title>The genomes of chicory, endive, great burdock and yacon provide insights into Asteraceae paleo-polyploidization history and plant inulin production.</title>
        <authorList>
            <person name="Fan W."/>
            <person name="Wang S."/>
            <person name="Wang H."/>
            <person name="Wang A."/>
            <person name="Jiang F."/>
            <person name="Liu H."/>
            <person name="Zhao H."/>
            <person name="Xu D."/>
            <person name="Zhang Y."/>
        </authorList>
    </citation>
    <scope>NUCLEOTIDE SEQUENCE [LARGE SCALE GENOMIC DNA]</scope>
    <source>
        <strain evidence="2">cv. Yunnan</strain>
        <tissue evidence="1">Leaves</tissue>
    </source>
</reference>
<keyword evidence="2" id="KW-1185">Reference proteome</keyword>
<protein>
    <submittedName>
        <fullName evidence="1">Uncharacterized protein</fullName>
    </submittedName>
</protein>
<evidence type="ECO:0000313" key="2">
    <source>
        <dbReference type="Proteomes" id="UP001056120"/>
    </source>
</evidence>
<comment type="caution">
    <text evidence="1">The sequence shown here is derived from an EMBL/GenBank/DDBJ whole genome shotgun (WGS) entry which is preliminary data.</text>
</comment>
<organism evidence="1 2">
    <name type="scientific">Smallanthus sonchifolius</name>
    <dbReference type="NCBI Taxonomy" id="185202"/>
    <lineage>
        <taxon>Eukaryota</taxon>
        <taxon>Viridiplantae</taxon>
        <taxon>Streptophyta</taxon>
        <taxon>Embryophyta</taxon>
        <taxon>Tracheophyta</taxon>
        <taxon>Spermatophyta</taxon>
        <taxon>Magnoliopsida</taxon>
        <taxon>eudicotyledons</taxon>
        <taxon>Gunneridae</taxon>
        <taxon>Pentapetalae</taxon>
        <taxon>asterids</taxon>
        <taxon>campanulids</taxon>
        <taxon>Asterales</taxon>
        <taxon>Asteraceae</taxon>
        <taxon>Asteroideae</taxon>
        <taxon>Heliantheae alliance</taxon>
        <taxon>Millerieae</taxon>
        <taxon>Smallanthus</taxon>
    </lineage>
</organism>
<reference evidence="2" key="1">
    <citation type="journal article" date="2022" name="Mol. Ecol. Resour.">
        <title>The genomes of chicory, endive, great burdock and yacon provide insights into Asteraceae palaeo-polyploidization history and plant inulin production.</title>
        <authorList>
            <person name="Fan W."/>
            <person name="Wang S."/>
            <person name="Wang H."/>
            <person name="Wang A."/>
            <person name="Jiang F."/>
            <person name="Liu H."/>
            <person name="Zhao H."/>
            <person name="Xu D."/>
            <person name="Zhang Y."/>
        </authorList>
    </citation>
    <scope>NUCLEOTIDE SEQUENCE [LARGE SCALE GENOMIC DNA]</scope>
    <source>
        <strain evidence="2">cv. Yunnan</strain>
    </source>
</reference>
<sequence>MIQAPVLALPDWSQEFIVETDASLKGLGAVLMQGSHPIAYVSKALSARQCALSVYEKELLAILLAVKHWHQYLILKHFTIRTVKKSLKHLLEQKITTPLQHTWLSKLMRYDYHIFYKKDAENNAADALSRVHSSSLFNMVVSSYDPILLERIKLHWSQDAAAQSLIQQLSQGVTIKHMAWNAVGGHYGIQPTLQRFRNLFYWKRADKDIKKWVKNCDVCLKAKYEAVATPGLLNPLPVPQSVFTDVSMDFISGLPKSGGKDTILVVVDRLTKFAHFIPLKHPFSAVHIAQGIDQALSTAYSLSPTVRWADRSLKQVFRDLFEVHGYG</sequence>